<keyword evidence="8" id="KW-0812">Transmembrane</keyword>
<dbReference type="PANTHER" id="PTHR10844:SF28">
    <property type="entry name" value="CAVEOLIN"/>
    <property type="match status" value="1"/>
</dbReference>
<dbReference type="PANTHER" id="PTHR10844">
    <property type="entry name" value="CAVEOLIN"/>
    <property type="match status" value="1"/>
</dbReference>
<dbReference type="Proteomes" id="UP000694941">
    <property type="component" value="Unplaced"/>
</dbReference>
<dbReference type="Pfam" id="PF01146">
    <property type="entry name" value="Caveolin"/>
    <property type="match status" value="1"/>
</dbReference>
<dbReference type="RefSeq" id="XP_013786983.1">
    <property type="nucleotide sequence ID" value="XM_013931529.2"/>
</dbReference>
<evidence type="ECO:0000313" key="10">
    <source>
        <dbReference type="RefSeq" id="XP_013786983.1"/>
    </source>
</evidence>
<evidence type="ECO:0000256" key="8">
    <source>
        <dbReference type="SAM" id="Phobius"/>
    </source>
</evidence>
<comment type="similarity">
    <text evidence="2 6">Belongs to the caveolin family.</text>
</comment>
<dbReference type="InterPro" id="IPR001612">
    <property type="entry name" value="Caveolin"/>
</dbReference>
<keyword evidence="4 6" id="KW-0333">Golgi apparatus</keyword>
<keyword evidence="9" id="KW-1185">Reference proteome</keyword>
<organism evidence="9 10">
    <name type="scientific">Limulus polyphemus</name>
    <name type="common">Atlantic horseshoe crab</name>
    <dbReference type="NCBI Taxonomy" id="6850"/>
    <lineage>
        <taxon>Eukaryota</taxon>
        <taxon>Metazoa</taxon>
        <taxon>Ecdysozoa</taxon>
        <taxon>Arthropoda</taxon>
        <taxon>Chelicerata</taxon>
        <taxon>Merostomata</taxon>
        <taxon>Xiphosura</taxon>
        <taxon>Limulidae</taxon>
        <taxon>Limulus</taxon>
    </lineage>
</organism>
<gene>
    <name evidence="10" type="primary">LOC106470951</name>
</gene>
<name>A0ABM1BR10_LIMPO</name>
<evidence type="ECO:0000256" key="7">
    <source>
        <dbReference type="SAM" id="MobiDB-lite"/>
    </source>
</evidence>
<evidence type="ECO:0000256" key="5">
    <source>
        <dbReference type="ARBA" id="ARBA00023136"/>
    </source>
</evidence>
<keyword evidence="8" id="KW-1133">Transmembrane helix</keyword>
<evidence type="ECO:0000256" key="4">
    <source>
        <dbReference type="ARBA" id="ARBA00023034"/>
    </source>
</evidence>
<reference evidence="10" key="1">
    <citation type="submission" date="2025-08" db="UniProtKB">
        <authorList>
            <consortium name="RefSeq"/>
        </authorList>
    </citation>
    <scope>IDENTIFICATION</scope>
    <source>
        <tissue evidence="10">Muscle</tissue>
    </source>
</reference>
<feature type="transmembrane region" description="Helical" evidence="8">
    <location>
        <begin position="149"/>
        <end position="170"/>
    </location>
</feature>
<evidence type="ECO:0000256" key="1">
    <source>
        <dbReference type="ARBA" id="ARBA00004202"/>
    </source>
</evidence>
<evidence type="ECO:0000313" key="9">
    <source>
        <dbReference type="Proteomes" id="UP000694941"/>
    </source>
</evidence>
<protein>
    <recommendedName>
        <fullName evidence="6">Caveolin</fullName>
    </recommendedName>
</protein>
<feature type="compositionally biased region" description="Basic and acidic residues" evidence="7">
    <location>
        <begin position="31"/>
        <end position="74"/>
    </location>
</feature>
<evidence type="ECO:0000256" key="3">
    <source>
        <dbReference type="ARBA" id="ARBA00022475"/>
    </source>
</evidence>
<feature type="region of interest" description="Disordered" evidence="7">
    <location>
        <begin position="1"/>
        <end position="89"/>
    </location>
</feature>
<comment type="subcellular location">
    <subcellularLocation>
        <location evidence="1 6">Cell membrane</location>
        <topology evidence="1 6">Peripheral membrane protein</topology>
    </subcellularLocation>
    <subcellularLocation>
        <location evidence="6">Golgi apparatus membrane</location>
        <topology evidence="6">Peripheral membrane protein</topology>
    </subcellularLocation>
    <subcellularLocation>
        <location evidence="6">Membrane</location>
        <location evidence="6">Caveola</location>
        <topology evidence="6">Peripheral membrane protein</topology>
    </subcellularLocation>
</comment>
<comment type="function">
    <text evidence="6">May act as a scaffolding protein within caveolar membranes. Interacts directly with G-protein alpha subunits and can functionally regulate their activity.</text>
</comment>
<keyword evidence="5 6" id="KW-0472">Membrane</keyword>
<evidence type="ECO:0000256" key="6">
    <source>
        <dbReference type="RuleBase" id="RU000680"/>
    </source>
</evidence>
<feature type="compositionally biased region" description="Basic residues" evidence="7">
    <location>
        <begin position="75"/>
        <end position="89"/>
    </location>
</feature>
<keyword evidence="3 6" id="KW-1003">Cell membrane</keyword>
<evidence type="ECO:0000256" key="2">
    <source>
        <dbReference type="ARBA" id="ARBA00010988"/>
    </source>
</evidence>
<dbReference type="GeneID" id="106470951"/>
<proteinExistence type="inferred from homology"/>
<accession>A0ABM1BR10</accession>
<sequence>MESKDKSSRSGSKTNLNESTLPLLDETVDQEISKRETLEKEKIELEVCGEEEKFNTGKEKEDSTEKVEGEEQKKDKKKKKAKPATTHKRALSCGQDLSVGVNLLDRDERHINDHINLVFEDVLAEPDATHGFDGVWRVANLTFFYTRHWLYRVLSALVALPCGLIWGILFALLSLINIWLITPVLRTLEVFLAIVKRVWSGVIRTALDPLFQSCGLCLGNISTTVTSTRQEIP</sequence>
<feature type="compositionally biased region" description="Polar residues" evidence="7">
    <location>
        <begin position="9"/>
        <end position="20"/>
    </location>
</feature>